<dbReference type="AlphaFoldDB" id="A0A0E9V5F2"/>
<dbReference type="EMBL" id="GBXM01035325">
    <property type="protein sequence ID" value="JAH73252.1"/>
    <property type="molecule type" value="Transcribed_RNA"/>
</dbReference>
<proteinExistence type="predicted"/>
<accession>A0A0E9V5F2</accession>
<name>A0A0E9V5F2_ANGAN</name>
<organism evidence="1">
    <name type="scientific">Anguilla anguilla</name>
    <name type="common">European freshwater eel</name>
    <name type="synonym">Muraena anguilla</name>
    <dbReference type="NCBI Taxonomy" id="7936"/>
    <lineage>
        <taxon>Eukaryota</taxon>
        <taxon>Metazoa</taxon>
        <taxon>Chordata</taxon>
        <taxon>Craniata</taxon>
        <taxon>Vertebrata</taxon>
        <taxon>Euteleostomi</taxon>
        <taxon>Actinopterygii</taxon>
        <taxon>Neopterygii</taxon>
        <taxon>Teleostei</taxon>
        <taxon>Anguilliformes</taxon>
        <taxon>Anguillidae</taxon>
        <taxon>Anguilla</taxon>
    </lineage>
</organism>
<sequence>MSEGWSTDGELAFLMLLPDKIIS</sequence>
<reference evidence="1" key="2">
    <citation type="journal article" date="2015" name="Fish Shellfish Immunol.">
        <title>Early steps in the European eel (Anguilla anguilla)-Vibrio vulnificus interaction in the gills: Role of the RtxA13 toxin.</title>
        <authorList>
            <person name="Callol A."/>
            <person name="Pajuelo D."/>
            <person name="Ebbesson L."/>
            <person name="Teles M."/>
            <person name="MacKenzie S."/>
            <person name="Amaro C."/>
        </authorList>
    </citation>
    <scope>NUCLEOTIDE SEQUENCE</scope>
</reference>
<reference evidence="1" key="1">
    <citation type="submission" date="2014-11" db="EMBL/GenBank/DDBJ databases">
        <authorList>
            <person name="Amaro Gonzalez C."/>
        </authorList>
    </citation>
    <scope>NUCLEOTIDE SEQUENCE</scope>
</reference>
<evidence type="ECO:0000313" key="1">
    <source>
        <dbReference type="EMBL" id="JAH73252.1"/>
    </source>
</evidence>
<protein>
    <submittedName>
        <fullName evidence="1">Uncharacterized protein</fullName>
    </submittedName>
</protein>